<accession>A0A8X8GED6</accession>
<organism evidence="1 2">
    <name type="scientific">Acinetobacter guillouiae</name>
    <name type="common">Acinetobacter genomosp. 11</name>
    <dbReference type="NCBI Taxonomy" id="106649"/>
    <lineage>
        <taxon>Bacteria</taxon>
        <taxon>Pseudomonadati</taxon>
        <taxon>Pseudomonadota</taxon>
        <taxon>Gammaproteobacteria</taxon>
        <taxon>Moraxellales</taxon>
        <taxon>Moraxellaceae</taxon>
        <taxon>Acinetobacter</taxon>
    </lineage>
</organism>
<evidence type="ECO:0000313" key="1">
    <source>
        <dbReference type="EMBL" id="MCF0263283.1"/>
    </source>
</evidence>
<dbReference type="Proteomes" id="UP000887320">
    <property type="component" value="Unassembled WGS sequence"/>
</dbReference>
<dbReference type="EMBL" id="JAHWXT010000001">
    <property type="protein sequence ID" value="MCF0263283.1"/>
    <property type="molecule type" value="Genomic_DNA"/>
</dbReference>
<sequence>MNKNTELDFHKFLKNILFFFNGTGEANFGDEGYSFFSLAEFRPVKDLKGIENFPHANCFVFSEFLLWITAYAVKLDEHGNEFGIYEICNTHNKVCNSFEEFISMMMTNDCDHLS</sequence>
<dbReference type="RefSeq" id="WP_234622576.1">
    <property type="nucleotide sequence ID" value="NZ_JAHWXT010000001.1"/>
</dbReference>
<evidence type="ECO:0008006" key="3">
    <source>
        <dbReference type="Google" id="ProtNLM"/>
    </source>
</evidence>
<comment type="caution">
    <text evidence="1">The sequence shown here is derived from an EMBL/GenBank/DDBJ whole genome shotgun (WGS) entry which is preliminary data.</text>
</comment>
<proteinExistence type="predicted"/>
<name>A0A8X8GED6_ACIGI</name>
<gene>
    <name evidence="1" type="ORF">KW868_02170</name>
</gene>
<protein>
    <recommendedName>
        <fullName evidence="3">SMI1/KNR4 family protein</fullName>
    </recommendedName>
</protein>
<evidence type="ECO:0000313" key="2">
    <source>
        <dbReference type="Proteomes" id="UP000887320"/>
    </source>
</evidence>
<reference evidence="1" key="1">
    <citation type="submission" date="2021-07" db="EMBL/GenBank/DDBJ databases">
        <authorList>
            <person name="Fernandez M."/>
            <person name="Pereira P."/>
            <person name="Torres Tejerizo G.A."/>
            <person name="Gonzalez P."/>
            <person name="Agostini E."/>
        </authorList>
    </citation>
    <scope>NUCLEOTIDE SEQUENCE</scope>
    <source>
        <strain evidence="1">SFC 500-1A</strain>
    </source>
</reference>
<dbReference type="AlphaFoldDB" id="A0A8X8GED6"/>